<dbReference type="EMBL" id="JAHRIQ010049667">
    <property type="protein sequence ID" value="MEQ2237767.1"/>
    <property type="molecule type" value="Genomic_DNA"/>
</dbReference>
<evidence type="ECO:0000313" key="3">
    <source>
        <dbReference type="Proteomes" id="UP001482620"/>
    </source>
</evidence>
<evidence type="ECO:0000313" key="2">
    <source>
        <dbReference type="EMBL" id="MEQ2237767.1"/>
    </source>
</evidence>
<sequence length="109" mass="12313">MDFFVPPVNSCHVLRIKEIQASTSWLLASNLPPSQIQVSRVLVHLHLRTFHLPVHPPTVNTPFYRKDRKKRNTESEEPGNISLQLHPPANLNHCGTELFLPGLAESSAF</sequence>
<comment type="caution">
    <text evidence="2">The sequence shown here is derived from an EMBL/GenBank/DDBJ whole genome shotgun (WGS) entry which is preliminary data.</text>
</comment>
<name>A0ABV0TXV3_9TELE</name>
<organism evidence="2 3">
    <name type="scientific">Ilyodon furcidens</name>
    <name type="common">goldbreast splitfin</name>
    <dbReference type="NCBI Taxonomy" id="33524"/>
    <lineage>
        <taxon>Eukaryota</taxon>
        <taxon>Metazoa</taxon>
        <taxon>Chordata</taxon>
        <taxon>Craniata</taxon>
        <taxon>Vertebrata</taxon>
        <taxon>Euteleostomi</taxon>
        <taxon>Actinopterygii</taxon>
        <taxon>Neopterygii</taxon>
        <taxon>Teleostei</taxon>
        <taxon>Neoteleostei</taxon>
        <taxon>Acanthomorphata</taxon>
        <taxon>Ovalentaria</taxon>
        <taxon>Atherinomorphae</taxon>
        <taxon>Cyprinodontiformes</taxon>
        <taxon>Goodeidae</taxon>
        <taxon>Ilyodon</taxon>
    </lineage>
</organism>
<evidence type="ECO:0000256" key="1">
    <source>
        <dbReference type="SAM" id="MobiDB-lite"/>
    </source>
</evidence>
<dbReference type="Proteomes" id="UP001482620">
    <property type="component" value="Unassembled WGS sequence"/>
</dbReference>
<keyword evidence="3" id="KW-1185">Reference proteome</keyword>
<feature type="region of interest" description="Disordered" evidence="1">
    <location>
        <begin position="61"/>
        <end position="86"/>
    </location>
</feature>
<protein>
    <submittedName>
        <fullName evidence="2">Uncharacterized protein</fullName>
    </submittedName>
</protein>
<reference evidence="2 3" key="1">
    <citation type="submission" date="2021-06" db="EMBL/GenBank/DDBJ databases">
        <authorList>
            <person name="Palmer J.M."/>
        </authorList>
    </citation>
    <scope>NUCLEOTIDE SEQUENCE [LARGE SCALE GENOMIC DNA]</scope>
    <source>
        <strain evidence="3">if_2019</strain>
        <tissue evidence="2">Muscle</tissue>
    </source>
</reference>
<gene>
    <name evidence="2" type="ORF">ILYODFUR_026361</name>
</gene>
<proteinExistence type="predicted"/>
<accession>A0ABV0TXV3</accession>